<dbReference type="EMBL" id="JARKIF010000028">
    <property type="protein sequence ID" value="KAJ7613521.1"/>
    <property type="molecule type" value="Genomic_DNA"/>
</dbReference>
<protein>
    <submittedName>
        <fullName evidence="8">Kinase-like domain-containing protein</fullName>
    </submittedName>
</protein>
<dbReference type="PROSITE" id="PS51158">
    <property type="entry name" value="ALPHA_KINASE"/>
    <property type="match status" value="1"/>
</dbReference>
<sequence length="224" mass="24871">YVAKKFFEIGRGRENVSMAENSRELASEIKRLTQGQWFLDKFYERAEETSTEEVIGDYDPSPASSIAMDEFVESTSVDPNSAITWLLEPLRAASMERWSSTLDHPTHPDKAGRTMDAFMHFSYLYSHQTIVFADLQSTKGRGHHGKSTHILFDVMTHTPAQNSGVGDHGQQGIESILAGHACGQMCKGLDMGAENVLKKKKSSLGASKTRKAKRVRAELDSDSD</sequence>
<evidence type="ECO:0000256" key="4">
    <source>
        <dbReference type="ARBA" id="ARBA00022777"/>
    </source>
</evidence>
<dbReference type="GO" id="GO:0005524">
    <property type="term" value="F:ATP binding"/>
    <property type="evidence" value="ECO:0007669"/>
    <property type="project" value="UniProtKB-KW"/>
</dbReference>
<keyword evidence="5" id="KW-0067">ATP-binding</keyword>
<keyword evidence="2" id="KW-0808">Transferase</keyword>
<evidence type="ECO:0000256" key="6">
    <source>
        <dbReference type="SAM" id="MobiDB-lite"/>
    </source>
</evidence>
<keyword evidence="1" id="KW-0723">Serine/threonine-protein kinase</keyword>
<comment type="caution">
    <text evidence="8">The sequence shown here is derived from an EMBL/GenBank/DDBJ whole genome shotgun (WGS) entry which is preliminary data.</text>
</comment>
<dbReference type="InterPro" id="IPR011009">
    <property type="entry name" value="Kinase-like_dom_sf"/>
</dbReference>
<feature type="region of interest" description="Disordered" evidence="6">
    <location>
        <begin position="199"/>
        <end position="224"/>
    </location>
</feature>
<keyword evidence="9" id="KW-1185">Reference proteome</keyword>
<evidence type="ECO:0000256" key="1">
    <source>
        <dbReference type="ARBA" id="ARBA00022527"/>
    </source>
</evidence>
<feature type="non-terminal residue" evidence="8">
    <location>
        <position position="224"/>
    </location>
</feature>
<dbReference type="AlphaFoldDB" id="A0AAD7B8E5"/>
<accession>A0AAD7B8E5</accession>
<reference evidence="8" key="1">
    <citation type="submission" date="2023-03" db="EMBL/GenBank/DDBJ databases">
        <title>Massive genome expansion in bonnet fungi (Mycena s.s.) driven by repeated elements and novel gene families across ecological guilds.</title>
        <authorList>
            <consortium name="Lawrence Berkeley National Laboratory"/>
            <person name="Harder C.B."/>
            <person name="Miyauchi S."/>
            <person name="Viragh M."/>
            <person name="Kuo A."/>
            <person name="Thoen E."/>
            <person name="Andreopoulos B."/>
            <person name="Lu D."/>
            <person name="Skrede I."/>
            <person name="Drula E."/>
            <person name="Henrissat B."/>
            <person name="Morin E."/>
            <person name="Kohler A."/>
            <person name="Barry K."/>
            <person name="LaButti K."/>
            <person name="Morin E."/>
            <person name="Salamov A."/>
            <person name="Lipzen A."/>
            <person name="Mereny Z."/>
            <person name="Hegedus B."/>
            <person name="Baldrian P."/>
            <person name="Stursova M."/>
            <person name="Weitz H."/>
            <person name="Taylor A."/>
            <person name="Grigoriev I.V."/>
            <person name="Nagy L.G."/>
            <person name="Martin F."/>
            <person name="Kauserud H."/>
        </authorList>
    </citation>
    <scope>NUCLEOTIDE SEQUENCE</scope>
    <source>
        <strain evidence="8">9284</strain>
    </source>
</reference>
<dbReference type="Proteomes" id="UP001221142">
    <property type="component" value="Unassembled WGS sequence"/>
</dbReference>
<feature type="compositionally biased region" description="Basic residues" evidence="6">
    <location>
        <begin position="199"/>
        <end position="214"/>
    </location>
</feature>
<keyword evidence="3" id="KW-0547">Nucleotide-binding</keyword>
<name>A0AAD7B8E5_9AGAR</name>
<dbReference type="SUPFAM" id="SSF56112">
    <property type="entry name" value="Protein kinase-like (PK-like)"/>
    <property type="match status" value="1"/>
</dbReference>
<proteinExistence type="predicted"/>
<keyword evidence="4 8" id="KW-0418">Kinase</keyword>
<evidence type="ECO:0000313" key="9">
    <source>
        <dbReference type="Proteomes" id="UP001221142"/>
    </source>
</evidence>
<dbReference type="GO" id="GO:0004674">
    <property type="term" value="F:protein serine/threonine kinase activity"/>
    <property type="evidence" value="ECO:0007669"/>
    <property type="project" value="UniProtKB-KW"/>
</dbReference>
<dbReference type="InterPro" id="IPR004166">
    <property type="entry name" value="a-kinase_dom"/>
</dbReference>
<evidence type="ECO:0000259" key="7">
    <source>
        <dbReference type="PROSITE" id="PS51158"/>
    </source>
</evidence>
<feature type="compositionally biased region" description="Basic and acidic residues" evidence="6">
    <location>
        <begin position="215"/>
        <end position="224"/>
    </location>
</feature>
<evidence type="ECO:0000256" key="3">
    <source>
        <dbReference type="ARBA" id="ARBA00022741"/>
    </source>
</evidence>
<dbReference type="CDD" id="cd04515">
    <property type="entry name" value="Alpha_kinase"/>
    <property type="match status" value="1"/>
</dbReference>
<dbReference type="PANTHER" id="PTHR45992">
    <property type="entry name" value="EUKARYOTIC ELONGATION FACTOR 2 KINASE-RELATED"/>
    <property type="match status" value="1"/>
</dbReference>
<evidence type="ECO:0000256" key="5">
    <source>
        <dbReference type="ARBA" id="ARBA00022840"/>
    </source>
</evidence>
<gene>
    <name evidence="8" type="ORF">FB45DRAFT_759096</name>
</gene>
<feature type="domain" description="Alpha-type protein kinase" evidence="7">
    <location>
        <begin position="1"/>
        <end position="196"/>
    </location>
</feature>
<dbReference type="Gene3D" id="3.20.200.10">
    <property type="entry name" value="MHCK/EF2 kinase"/>
    <property type="match status" value="1"/>
</dbReference>
<dbReference type="InterPro" id="IPR051852">
    <property type="entry name" value="Alpha-type_PK"/>
</dbReference>
<organism evidence="8 9">
    <name type="scientific">Roridomyces roridus</name>
    <dbReference type="NCBI Taxonomy" id="1738132"/>
    <lineage>
        <taxon>Eukaryota</taxon>
        <taxon>Fungi</taxon>
        <taxon>Dikarya</taxon>
        <taxon>Basidiomycota</taxon>
        <taxon>Agaricomycotina</taxon>
        <taxon>Agaricomycetes</taxon>
        <taxon>Agaricomycetidae</taxon>
        <taxon>Agaricales</taxon>
        <taxon>Marasmiineae</taxon>
        <taxon>Mycenaceae</taxon>
        <taxon>Roridomyces</taxon>
    </lineage>
</organism>
<evidence type="ECO:0000256" key="2">
    <source>
        <dbReference type="ARBA" id="ARBA00022679"/>
    </source>
</evidence>
<evidence type="ECO:0000313" key="8">
    <source>
        <dbReference type="EMBL" id="KAJ7613521.1"/>
    </source>
</evidence>
<dbReference type="Pfam" id="PF02816">
    <property type="entry name" value="Alpha_kinase"/>
    <property type="match status" value="1"/>
</dbReference>